<sequence>LAHIIVLTRKNMRSFAINTILSLIATCDIVIMAFYLIYIIRFRFIDDSSRTNGYTYGWLVFLLIHVVSSIILHSIDLYLSAVMAYIRLAVLYQLNSKWNIFLIIFSIISVLSIPTFLVHQIVPIAEVQLNNESVTFYTVRLNPQVTGNSCRLFKATLWLNGIFFKVIPCILLFIFTVSLMYKLSKMSEKRILLLGGKHRRLAIDRTTLILIILLSIFLCTELPQGALAILNAVYTSDVHKYIYIYVGELLDLLSLINCNIGFVLFCCMSSRYRTTFQETFSPFLYSIFASICRRQFKLNLRQ</sequence>
<feature type="transmembrane region" description="Helical" evidence="5">
    <location>
        <begin position="58"/>
        <end position="86"/>
    </location>
</feature>
<evidence type="ECO:0000259" key="6">
    <source>
        <dbReference type="PROSITE" id="PS50262"/>
    </source>
</evidence>
<dbReference type="PANTHER" id="PTHR46273">
    <property type="entry name" value="MYOSUPPRESSIN RECEPTOR 1, ISOFORM B-RELATED"/>
    <property type="match status" value="1"/>
</dbReference>
<feature type="transmembrane region" description="Helical" evidence="5">
    <location>
        <begin position="207"/>
        <end position="230"/>
    </location>
</feature>
<evidence type="ECO:0000256" key="1">
    <source>
        <dbReference type="ARBA" id="ARBA00004370"/>
    </source>
</evidence>
<evidence type="ECO:0000256" key="5">
    <source>
        <dbReference type="SAM" id="Phobius"/>
    </source>
</evidence>
<keyword evidence="4 5" id="KW-0472">Membrane</keyword>
<dbReference type="Gene3D" id="1.20.1070.10">
    <property type="entry name" value="Rhodopsin 7-helix transmembrane proteins"/>
    <property type="match status" value="1"/>
</dbReference>
<evidence type="ECO:0000256" key="4">
    <source>
        <dbReference type="ARBA" id="ARBA00023136"/>
    </source>
</evidence>
<dbReference type="CDD" id="cd14978">
    <property type="entry name" value="7tmA_FMRFamide_R-like"/>
    <property type="match status" value="1"/>
</dbReference>
<feature type="transmembrane region" description="Helical" evidence="5">
    <location>
        <begin position="98"/>
        <end position="122"/>
    </location>
</feature>
<dbReference type="PROSITE" id="PS50262">
    <property type="entry name" value="G_PROTEIN_RECEP_F1_2"/>
    <property type="match status" value="1"/>
</dbReference>
<keyword evidence="2 5" id="KW-0812">Transmembrane</keyword>
<comment type="subcellular location">
    <subcellularLocation>
        <location evidence="1">Membrane</location>
    </subcellularLocation>
</comment>
<dbReference type="GO" id="GO:0005886">
    <property type="term" value="C:plasma membrane"/>
    <property type="evidence" value="ECO:0007669"/>
    <property type="project" value="TreeGrafter"/>
</dbReference>
<feature type="transmembrane region" description="Helical" evidence="5">
    <location>
        <begin position="15"/>
        <end position="38"/>
    </location>
</feature>
<protein>
    <submittedName>
        <fullName evidence="8">G_PROTEIN_RECEP_F1_2 domain-containing protein</fullName>
    </submittedName>
</protein>
<evidence type="ECO:0000313" key="7">
    <source>
        <dbReference type="Proteomes" id="UP000038040"/>
    </source>
</evidence>
<feature type="domain" description="G-protein coupled receptors family 1 profile" evidence="6">
    <location>
        <begin position="1"/>
        <end position="265"/>
    </location>
</feature>
<dbReference type="Pfam" id="PF10324">
    <property type="entry name" value="7TM_GPCR_Srw"/>
    <property type="match status" value="1"/>
</dbReference>
<keyword evidence="3 5" id="KW-1133">Transmembrane helix</keyword>
<accession>A0A0N4UJ00</accession>
<dbReference type="PANTHER" id="PTHR46273:SF9">
    <property type="entry name" value="G-PROTEIN COUPLED RECEPTORS FAMILY 1 PROFILE DOMAIN-CONTAINING PROTEIN"/>
    <property type="match status" value="1"/>
</dbReference>
<dbReference type="AlphaFoldDB" id="A0A0N4UJ00"/>
<proteinExistence type="predicted"/>
<dbReference type="InterPro" id="IPR019427">
    <property type="entry name" value="7TM_GPCR_serpentine_rcpt_Srw"/>
</dbReference>
<feature type="transmembrane region" description="Helical" evidence="5">
    <location>
        <begin position="162"/>
        <end position="181"/>
    </location>
</feature>
<dbReference type="SUPFAM" id="SSF81321">
    <property type="entry name" value="Family A G protein-coupled receptor-like"/>
    <property type="match status" value="1"/>
</dbReference>
<evidence type="ECO:0000256" key="2">
    <source>
        <dbReference type="ARBA" id="ARBA00022692"/>
    </source>
</evidence>
<dbReference type="GO" id="GO:0008528">
    <property type="term" value="F:G protein-coupled peptide receptor activity"/>
    <property type="evidence" value="ECO:0007669"/>
    <property type="project" value="InterPro"/>
</dbReference>
<dbReference type="Proteomes" id="UP000038040">
    <property type="component" value="Unplaced"/>
</dbReference>
<reference evidence="8" key="1">
    <citation type="submission" date="2017-02" db="UniProtKB">
        <authorList>
            <consortium name="WormBaseParasite"/>
        </authorList>
    </citation>
    <scope>IDENTIFICATION</scope>
</reference>
<organism evidence="7 8">
    <name type="scientific">Dracunculus medinensis</name>
    <name type="common">Guinea worm</name>
    <dbReference type="NCBI Taxonomy" id="318479"/>
    <lineage>
        <taxon>Eukaryota</taxon>
        <taxon>Metazoa</taxon>
        <taxon>Ecdysozoa</taxon>
        <taxon>Nematoda</taxon>
        <taxon>Chromadorea</taxon>
        <taxon>Rhabditida</taxon>
        <taxon>Spirurina</taxon>
        <taxon>Dracunculoidea</taxon>
        <taxon>Dracunculidae</taxon>
        <taxon>Dracunculus</taxon>
    </lineage>
</organism>
<name>A0A0N4UJ00_DRAME</name>
<evidence type="ECO:0000313" key="8">
    <source>
        <dbReference type="WBParaSite" id="DME_0000760501-mRNA-1"/>
    </source>
</evidence>
<evidence type="ECO:0000256" key="3">
    <source>
        <dbReference type="ARBA" id="ARBA00022989"/>
    </source>
</evidence>
<feature type="transmembrane region" description="Helical" evidence="5">
    <location>
        <begin position="242"/>
        <end position="267"/>
    </location>
</feature>
<dbReference type="WBParaSite" id="DME_0000760501-mRNA-1">
    <property type="protein sequence ID" value="DME_0000760501-mRNA-1"/>
    <property type="gene ID" value="DME_0000760501"/>
</dbReference>
<dbReference type="InterPro" id="IPR017452">
    <property type="entry name" value="GPCR_Rhodpsn_7TM"/>
</dbReference>
<dbReference type="InterPro" id="IPR053219">
    <property type="entry name" value="GPCR_Dmsr-1"/>
</dbReference>